<evidence type="ECO:0000256" key="10">
    <source>
        <dbReference type="ARBA" id="ARBA00023136"/>
    </source>
</evidence>
<dbReference type="GO" id="GO:0046872">
    <property type="term" value="F:metal ion binding"/>
    <property type="evidence" value="ECO:0007669"/>
    <property type="project" value="UniProtKB-KW"/>
</dbReference>
<evidence type="ECO:0000256" key="4">
    <source>
        <dbReference type="ARBA" id="ARBA00022617"/>
    </source>
</evidence>
<evidence type="ECO:0000256" key="2">
    <source>
        <dbReference type="ARBA" id="ARBA00004141"/>
    </source>
</evidence>
<evidence type="ECO:0000256" key="6">
    <source>
        <dbReference type="ARBA" id="ARBA00022723"/>
    </source>
</evidence>
<dbReference type="PANTHER" id="PTHR15422:SF45">
    <property type="entry name" value="CYTOCHROME B561 DOMAIN-CONTAINING PROTEIN"/>
    <property type="match status" value="1"/>
</dbReference>
<comment type="subcellular location">
    <subcellularLocation>
        <location evidence="2">Membrane</location>
        <topology evidence="2">Multi-pass membrane protein</topology>
    </subcellularLocation>
</comment>
<name>A0A8S9TY54_PHYIN</name>
<evidence type="ECO:0000256" key="3">
    <source>
        <dbReference type="ARBA" id="ARBA00022448"/>
    </source>
</evidence>
<protein>
    <submittedName>
        <fullName evidence="13">Eukaryotic cytochrome b561 domain-containing protein</fullName>
    </submittedName>
</protein>
<feature type="transmembrane region" description="Helical" evidence="11">
    <location>
        <begin position="177"/>
        <end position="198"/>
    </location>
</feature>
<evidence type="ECO:0000256" key="5">
    <source>
        <dbReference type="ARBA" id="ARBA00022692"/>
    </source>
</evidence>
<feature type="domain" description="Cytochrome b561" evidence="12">
    <location>
        <begin position="1"/>
        <end position="202"/>
    </location>
</feature>
<keyword evidence="4" id="KW-0349">Heme</keyword>
<keyword evidence="9" id="KW-0408">Iron</keyword>
<reference evidence="13" key="1">
    <citation type="submission" date="2020-03" db="EMBL/GenBank/DDBJ databases">
        <title>Hybrid Assembly of Korean Phytophthora infestans isolates.</title>
        <authorList>
            <person name="Prokchorchik M."/>
            <person name="Lee Y."/>
            <person name="Seo J."/>
            <person name="Cho J.-H."/>
            <person name="Park Y.-E."/>
            <person name="Jang D.-C."/>
            <person name="Im J.-S."/>
            <person name="Choi J.-G."/>
            <person name="Park H.-J."/>
            <person name="Lee G.-B."/>
            <person name="Lee Y.-G."/>
            <person name="Hong S.-Y."/>
            <person name="Cho K."/>
            <person name="Sohn K.H."/>
        </authorList>
    </citation>
    <scope>NUCLEOTIDE SEQUENCE</scope>
    <source>
        <strain evidence="13">KR_2_A2</strain>
    </source>
</reference>
<evidence type="ECO:0000256" key="1">
    <source>
        <dbReference type="ARBA" id="ARBA00001970"/>
    </source>
</evidence>
<gene>
    <name evidence="13" type="ORF">GN958_ATG16933</name>
</gene>
<feature type="transmembrane region" description="Helical" evidence="11">
    <location>
        <begin position="106"/>
        <end position="130"/>
    </location>
</feature>
<dbReference type="PROSITE" id="PS50939">
    <property type="entry name" value="CYTOCHROME_B561"/>
    <property type="match status" value="1"/>
</dbReference>
<organism evidence="13 14">
    <name type="scientific">Phytophthora infestans</name>
    <name type="common">Potato late blight agent</name>
    <name type="synonym">Botrytis infestans</name>
    <dbReference type="NCBI Taxonomy" id="4787"/>
    <lineage>
        <taxon>Eukaryota</taxon>
        <taxon>Sar</taxon>
        <taxon>Stramenopiles</taxon>
        <taxon>Oomycota</taxon>
        <taxon>Peronosporomycetes</taxon>
        <taxon>Peronosporales</taxon>
        <taxon>Peronosporaceae</taxon>
        <taxon>Phytophthora</taxon>
    </lineage>
</organism>
<keyword evidence="8 11" id="KW-1133">Transmembrane helix</keyword>
<evidence type="ECO:0000256" key="8">
    <source>
        <dbReference type="ARBA" id="ARBA00022989"/>
    </source>
</evidence>
<dbReference type="GO" id="GO:0140575">
    <property type="term" value="F:transmembrane monodehydroascorbate reductase activity"/>
    <property type="evidence" value="ECO:0007669"/>
    <property type="project" value="InterPro"/>
</dbReference>
<evidence type="ECO:0000313" key="14">
    <source>
        <dbReference type="Proteomes" id="UP000704712"/>
    </source>
</evidence>
<dbReference type="InterPro" id="IPR045150">
    <property type="entry name" value="CYB561D1/2"/>
</dbReference>
<dbReference type="PANTHER" id="PTHR15422">
    <property type="entry name" value="OS05G0565100 PROTEIN"/>
    <property type="match status" value="1"/>
</dbReference>
<dbReference type="Pfam" id="PF03188">
    <property type="entry name" value="Cytochrom_B561"/>
    <property type="match status" value="1"/>
</dbReference>
<keyword evidence="5 11" id="KW-0812">Transmembrane</keyword>
<dbReference type="EMBL" id="JAACNO010002359">
    <property type="protein sequence ID" value="KAF4133596.1"/>
    <property type="molecule type" value="Genomic_DNA"/>
</dbReference>
<feature type="transmembrane region" description="Helical" evidence="11">
    <location>
        <begin position="75"/>
        <end position="94"/>
    </location>
</feature>
<keyword evidence="3" id="KW-0813">Transport</keyword>
<dbReference type="Proteomes" id="UP000704712">
    <property type="component" value="Unassembled WGS sequence"/>
</dbReference>
<feature type="transmembrane region" description="Helical" evidence="11">
    <location>
        <begin position="37"/>
        <end position="55"/>
    </location>
</feature>
<evidence type="ECO:0000256" key="9">
    <source>
        <dbReference type="ARBA" id="ARBA00023004"/>
    </source>
</evidence>
<dbReference type="GO" id="GO:0016020">
    <property type="term" value="C:membrane"/>
    <property type="evidence" value="ECO:0007669"/>
    <property type="project" value="UniProtKB-SubCell"/>
</dbReference>
<feature type="transmembrane region" description="Helical" evidence="11">
    <location>
        <begin position="150"/>
        <end position="171"/>
    </location>
</feature>
<evidence type="ECO:0000259" key="12">
    <source>
        <dbReference type="PROSITE" id="PS50939"/>
    </source>
</evidence>
<dbReference type="Gene3D" id="1.20.120.1770">
    <property type="match status" value="1"/>
</dbReference>
<dbReference type="InterPro" id="IPR006593">
    <property type="entry name" value="Cyt_b561/ferric_Rdtase_TM"/>
</dbReference>
<keyword evidence="6" id="KW-0479">Metal-binding</keyword>
<dbReference type="SMART" id="SM00665">
    <property type="entry name" value="B561"/>
    <property type="match status" value="1"/>
</dbReference>
<comment type="caution">
    <text evidence="13">The sequence shown here is derived from an EMBL/GenBank/DDBJ whole genome shotgun (WGS) entry which is preliminary data.</text>
</comment>
<keyword evidence="7" id="KW-0249">Electron transport</keyword>
<sequence length="209" mass="21975">MVNKLELLVLGGLLGAPCATILSKCAAAPVLFAVHPAGNAIAFLLCFPLGIYVMLERKSVSDFKTRIFLSKLHMFSQMLAMLLLSVGGATAYMTKNANGKDHFTSTHSWIAGATATLSTLNMLGGLATTFGGKKTSWQWKNPGHRIGGTLAFLGGGCSVMLGVYSGGWGISRLGEDLQFKVASSVAAAYLLLVLKLILSSSATSTKKND</sequence>
<accession>A0A8S9TY54</accession>
<keyword evidence="10 11" id="KW-0472">Membrane</keyword>
<evidence type="ECO:0000313" key="13">
    <source>
        <dbReference type="EMBL" id="KAF4133596.1"/>
    </source>
</evidence>
<evidence type="ECO:0000256" key="11">
    <source>
        <dbReference type="SAM" id="Phobius"/>
    </source>
</evidence>
<evidence type="ECO:0000256" key="7">
    <source>
        <dbReference type="ARBA" id="ARBA00022982"/>
    </source>
</evidence>
<proteinExistence type="predicted"/>
<dbReference type="AlphaFoldDB" id="A0A8S9TY54"/>
<comment type="cofactor">
    <cofactor evidence="1">
        <name>heme b</name>
        <dbReference type="ChEBI" id="CHEBI:60344"/>
    </cofactor>
</comment>